<feature type="compositionally biased region" description="Basic residues" evidence="5">
    <location>
        <begin position="331"/>
        <end position="340"/>
    </location>
</feature>
<comment type="subcellular location">
    <subcellularLocation>
        <location evidence="1">Nucleus</location>
    </subcellularLocation>
</comment>
<proteinExistence type="inferred from homology"/>
<feature type="domain" description="UPF3" evidence="6">
    <location>
        <begin position="60"/>
        <end position="255"/>
    </location>
</feature>
<feature type="compositionally biased region" description="Polar residues" evidence="5">
    <location>
        <begin position="346"/>
        <end position="356"/>
    </location>
</feature>
<feature type="region of interest" description="Disordered" evidence="5">
    <location>
        <begin position="240"/>
        <end position="437"/>
    </location>
</feature>
<protein>
    <recommendedName>
        <fullName evidence="6">UPF3 domain-containing protein</fullName>
    </recommendedName>
</protein>
<dbReference type="GO" id="GO:0003729">
    <property type="term" value="F:mRNA binding"/>
    <property type="evidence" value="ECO:0007669"/>
    <property type="project" value="TreeGrafter"/>
</dbReference>
<keyword evidence="8" id="KW-1185">Reference proteome</keyword>
<evidence type="ECO:0000256" key="5">
    <source>
        <dbReference type="SAM" id="MobiDB-lite"/>
    </source>
</evidence>
<feature type="compositionally biased region" description="Basic and acidic residues" evidence="5">
    <location>
        <begin position="240"/>
        <end position="249"/>
    </location>
</feature>
<dbReference type="GO" id="GO:0005737">
    <property type="term" value="C:cytoplasm"/>
    <property type="evidence" value="ECO:0007669"/>
    <property type="project" value="TreeGrafter"/>
</dbReference>
<keyword evidence="3" id="KW-0866">Nonsense-mediated mRNA decay</keyword>
<dbReference type="InterPro" id="IPR039722">
    <property type="entry name" value="Upf3"/>
</dbReference>
<dbReference type="CDD" id="cd12455">
    <property type="entry name" value="RRM_like_Smg4_UPF3"/>
    <property type="match status" value="1"/>
</dbReference>
<dbReference type="EMBL" id="KV454015">
    <property type="protein sequence ID" value="ODV94936.1"/>
    <property type="molecule type" value="Genomic_DNA"/>
</dbReference>
<evidence type="ECO:0000259" key="6">
    <source>
        <dbReference type="Pfam" id="PF03467"/>
    </source>
</evidence>
<feature type="compositionally biased region" description="Low complexity" evidence="5">
    <location>
        <begin position="398"/>
        <end position="408"/>
    </location>
</feature>
<reference evidence="8" key="1">
    <citation type="submission" date="2016-05" db="EMBL/GenBank/DDBJ databases">
        <title>Comparative genomics of biotechnologically important yeasts.</title>
        <authorList>
            <consortium name="DOE Joint Genome Institute"/>
            <person name="Riley R."/>
            <person name="Haridas S."/>
            <person name="Wolfe K.H."/>
            <person name="Lopes M.R."/>
            <person name="Hittinger C.T."/>
            <person name="Goker M."/>
            <person name="Salamov A."/>
            <person name="Wisecaver J."/>
            <person name="Long T.M."/>
            <person name="Aerts A.L."/>
            <person name="Barry K."/>
            <person name="Choi C."/>
            <person name="Clum A."/>
            <person name="Coughlan A.Y."/>
            <person name="Deshpande S."/>
            <person name="Douglass A.P."/>
            <person name="Hanson S.J."/>
            <person name="Klenk H.-P."/>
            <person name="Labutti K."/>
            <person name="Lapidus A."/>
            <person name="Lindquist E."/>
            <person name="Lipzen A."/>
            <person name="Meier-Kolthoff J.P."/>
            <person name="Ohm R.A."/>
            <person name="Otillar R.P."/>
            <person name="Pangilinan J."/>
            <person name="Peng Y."/>
            <person name="Rokas A."/>
            <person name="Rosa C.A."/>
            <person name="Scheuner C."/>
            <person name="Sibirny A.A."/>
            <person name="Slot J.C."/>
            <person name="Stielow J.B."/>
            <person name="Sun H."/>
            <person name="Kurtzman C.P."/>
            <person name="Blackwell M."/>
            <person name="Grigoriev I.V."/>
            <person name="Jeffries T.W."/>
        </authorList>
    </citation>
    <scope>NUCLEOTIDE SEQUENCE [LARGE SCALE GENOMIC DNA]</scope>
    <source>
        <strain evidence="8">NRRL Y-2460</strain>
    </source>
</reference>
<sequence length="437" mass="49692">MNIASERVPGANRKPIVLKRTQVQKKAATASSSSTTTTTATSSTSSSSANNNSNNSKKPSLKIVVRLLPPNLVADDFFKQISNEVNQDTIDDKYYVQGKYSSKPFELPTYSRAYILFKSENYLNNFKKRSYEPDFIFKNSLQEDNELPQEVLAEKAIKQGKEQNFNQDEQFRPIVEMALYEKMTSRNALKFSNKMNNSLRDDPVFKIFQNWIQNKDKEEEPESFIRKNIELIKEAERKKRLAKKQEAVKLKRSLNKAKKSQKSTETQKADSKKQKKLNAKGAKKVNDHGPKKNSDATVEKKKLGNRKEDVSTKNNNNNNNNNNSNNVKKSENRHKHRTANKKKEPNSTAPENSSQISSAPPNNKSNNKKQSHPKKEKPDNNVVKNAHTKRGPRKKKNNSSGNNNDGSSMTDVNRLNDEGKKLQKPKILKRATPPSTE</sequence>
<dbReference type="Gene3D" id="3.30.70.330">
    <property type="match status" value="1"/>
</dbReference>
<dbReference type="Pfam" id="PF03467">
    <property type="entry name" value="Smg4_UPF3"/>
    <property type="match status" value="1"/>
</dbReference>
<gene>
    <name evidence="7" type="ORF">PACTADRAFT_34686</name>
</gene>
<feature type="compositionally biased region" description="Low complexity" evidence="5">
    <location>
        <begin position="27"/>
        <end position="56"/>
    </location>
</feature>
<feature type="compositionally biased region" description="Basic and acidic residues" evidence="5">
    <location>
        <begin position="284"/>
        <end position="311"/>
    </location>
</feature>
<dbReference type="GO" id="GO:0000184">
    <property type="term" value="P:nuclear-transcribed mRNA catabolic process, nonsense-mediated decay"/>
    <property type="evidence" value="ECO:0007669"/>
    <property type="project" value="UniProtKB-KW"/>
</dbReference>
<dbReference type="InterPro" id="IPR035979">
    <property type="entry name" value="RBD_domain_sf"/>
</dbReference>
<feature type="compositionally biased region" description="Basic residues" evidence="5">
    <location>
        <begin position="386"/>
        <end position="397"/>
    </location>
</feature>
<dbReference type="InterPro" id="IPR012677">
    <property type="entry name" value="Nucleotide-bd_a/b_plait_sf"/>
</dbReference>
<feature type="compositionally biased region" description="Basic residues" evidence="5">
    <location>
        <begin position="250"/>
        <end position="261"/>
    </location>
</feature>
<feature type="region of interest" description="Disordered" evidence="5">
    <location>
        <begin position="1"/>
        <end position="56"/>
    </location>
</feature>
<dbReference type="Proteomes" id="UP000094236">
    <property type="component" value="Unassembled WGS sequence"/>
</dbReference>
<dbReference type="AlphaFoldDB" id="A0A1E4TT65"/>
<evidence type="ECO:0000256" key="2">
    <source>
        <dbReference type="ARBA" id="ARBA00005991"/>
    </source>
</evidence>
<evidence type="ECO:0000256" key="1">
    <source>
        <dbReference type="ARBA" id="ARBA00004123"/>
    </source>
</evidence>
<dbReference type="GO" id="GO:0045727">
    <property type="term" value="P:positive regulation of translation"/>
    <property type="evidence" value="ECO:0007669"/>
    <property type="project" value="TreeGrafter"/>
</dbReference>
<dbReference type="InterPro" id="IPR005120">
    <property type="entry name" value="UPF3_dom"/>
</dbReference>
<dbReference type="PANTHER" id="PTHR13112:SF0">
    <property type="entry name" value="FI21285P1"/>
    <property type="match status" value="1"/>
</dbReference>
<evidence type="ECO:0000256" key="3">
    <source>
        <dbReference type="ARBA" id="ARBA00023161"/>
    </source>
</evidence>
<dbReference type="GO" id="GO:0005730">
    <property type="term" value="C:nucleolus"/>
    <property type="evidence" value="ECO:0007669"/>
    <property type="project" value="TreeGrafter"/>
</dbReference>
<evidence type="ECO:0000313" key="8">
    <source>
        <dbReference type="Proteomes" id="UP000094236"/>
    </source>
</evidence>
<keyword evidence="4" id="KW-0539">Nucleus</keyword>
<dbReference type="PANTHER" id="PTHR13112">
    <property type="entry name" value="UPF3 REGULATOR OF NONSENSE TRANSCRIPTS-LIKE PROTEIN"/>
    <property type="match status" value="1"/>
</dbReference>
<comment type="similarity">
    <text evidence="2">Belongs to the RENT3 family.</text>
</comment>
<organism evidence="7 8">
    <name type="scientific">Pachysolen tannophilus NRRL Y-2460</name>
    <dbReference type="NCBI Taxonomy" id="669874"/>
    <lineage>
        <taxon>Eukaryota</taxon>
        <taxon>Fungi</taxon>
        <taxon>Dikarya</taxon>
        <taxon>Ascomycota</taxon>
        <taxon>Saccharomycotina</taxon>
        <taxon>Pichiomycetes</taxon>
        <taxon>Pachysolenaceae</taxon>
        <taxon>Pachysolen</taxon>
    </lineage>
</organism>
<dbReference type="OrthoDB" id="3981216at2759"/>
<evidence type="ECO:0000313" key="7">
    <source>
        <dbReference type="EMBL" id="ODV94936.1"/>
    </source>
</evidence>
<evidence type="ECO:0000256" key="4">
    <source>
        <dbReference type="ARBA" id="ARBA00023242"/>
    </source>
</evidence>
<accession>A0A1E4TT65</accession>
<name>A0A1E4TT65_PACTA</name>
<feature type="compositionally biased region" description="Low complexity" evidence="5">
    <location>
        <begin position="314"/>
        <end position="326"/>
    </location>
</feature>
<feature type="compositionally biased region" description="Basic residues" evidence="5">
    <location>
        <begin position="273"/>
        <end position="283"/>
    </location>
</feature>
<dbReference type="SUPFAM" id="SSF54928">
    <property type="entry name" value="RNA-binding domain, RBD"/>
    <property type="match status" value="1"/>
</dbReference>
<dbReference type="STRING" id="669874.A0A1E4TT65"/>
<feature type="compositionally biased region" description="Basic residues" evidence="5">
    <location>
        <begin position="366"/>
        <end position="375"/>
    </location>
</feature>